<reference evidence="3" key="1">
    <citation type="submission" date="2020-10" db="EMBL/GenBank/DDBJ databases">
        <authorList>
            <person name="Roach M.J.R."/>
        </authorList>
    </citation>
    <scope>NUCLEOTIDE SEQUENCE</scope>
    <source>
        <strain evidence="3">CBS 1945</strain>
    </source>
</reference>
<dbReference type="RefSeq" id="XP_038777831.1">
    <property type="nucleotide sequence ID" value="XM_038921903.1"/>
</dbReference>
<protein>
    <recommendedName>
        <fullName evidence="2">PH-like domain-containing protein</fullName>
    </recommendedName>
</protein>
<dbReference type="Proteomes" id="UP000662931">
    <property type="component" value="Chromosome 1"/>
</dbReference>
<keyword evidence="4" id="KW-1185">Reference proteome</keyword>
<proteinExistence type="predicted"/>
<gene>
    <name evidence="3" type="ORF">FOA43_001591</name>
</gene>
<feature type="compositionally biased region" description="Acidic residues" evidence="1">
    <location>
        <begin position="498"/>
        <end position="507"/>
    </location>
</feature>
<dbReference type="GeneID" id="62194992"/>
<evidence type="ECO:0000259" key="2">
    <source>
        <dbReference type="Pfam" id="PF25409"/>
    </source>
</evidence>
<evidence type="ECO:0000313" key="3">
    <source>
        <dbReference type="EMBL" id="QPG74266.1"/>
    </source>
</evidence>
<name>A0A875RYN6_EENNA</name>
<sequence>MPSYSTTPLFSIQEVAGGEESRSQSRVHSLVHPSEIYEGQLANSQSFGTLSMASSSKCPPSTDTLKAHLEEFKNTEARYLEELKVLLVVFDSFDPCFDNYFDCSNQDGNPDLIKMRQQQNSDLIKLVSKLLKHHTNLVNGILSSSSSDVGLILLRISEWSLSVHSLYADYVASYRLDLDTAKTEITLRRTPLLEIRKISQLLDSLKRNIYCLDAQPQIRLQDLISNLELSSQRFQRTLDKSYNKDQSERVRVLSNVNFSSVKSFTTLSSVCSHFEAGSLEAIFTSELFYKNDKLNTAVNFQKAELMFLKSSTSTNLALVKIEDQCRSLLFPPFRHGELEFDEEVEPSVLLLKHCLLKKIELYVSITEKDPQRIHEVTTRLKEMFPKKKSDRTSMVLSEPDSFGIMNAVKKSETKGVQKSYRPVAKSMKCLKPSGKENITQQPAKPTLIVNPVTDSWSFATHLKKCRVNISRSVASSVASQSVDSFKLDPETLAKKEEDEPMLDDPIELQESTDPQKDSKTLNDKRYQQVDSKHQSTILSSISNDDLTRNLLRSVIEEDSSSSEVSSVSYSIDMTQPMEEGQHYLSREDVRVKVSTEKDICAPIDTVGAKSPEKQEIIDESAAEQLVSSPQASEAESSHQTKKYKQPAESSASSSSERRSLNTFDPQKFAKTYENAILETTSRKKKLSFFNMLGGIVGRKHDLKRKAVSRGESNSKSSLISSATAMPALSGKQIQSIISSSSQTYLQDVKFLLWKNSRWTRAELVKMKWIHTRSQEKYLVGYLLKGPNKDCVGFLCKFTENTVVKRSGPFAIQIKTVDYTNKSVMLLIRTFSEENALRLLEIFHNERKGEISNSSSQQSDLSFVSQASSQTSVSEVSSNLASLLPPPPKFSLSSLNASASTSSPSTVSSSLLNHTTLSSDDGSYEKVCTDDPSASLKRRDNSRLIYHNVVQLFQFHCDNRLKSFGKAIFRVGDFGSIREKQYLIRNLQVSLDIDLPATAFTLLDEKRVMMDVSKSHQTQGSYVVLFEKALDAEDFWEVIRN</sequence>
<dbReference type="EMBL" id="CP064812">
    <property type="protein sequence ID" value="QPG74266.1"/>
    <property type="molecule type" value="Genomic_DNA"/>
</dbReference>
<dbReference type="OrthoDB" id="4035999at2759"/>
<evidence type="ECO:0000256" key="1">
    <source>
        <dbReference type="SAM" id="MobiDB-lite"/>
    </source>
</evidence>
<feature type="compositionally biased region" description="Polar residues" evidence="1">
    <location>
        <begin position="625"/>
        <end position="634"/>
    </location>
</feature>
<accession>A0A875RYN6</accession>
<feature type="domain" description="PH-like" evidence="2">
    <location>
        <begin position="253"/>
        <end position="386"/>
    </location>
</feature>
<evidence type="ECO:0000313" key="4">
    <source>
        <dbReference type="Proteomes" id="UP000662931"/>
    </source>
</evidence>
<organism evidence="3 4">
    <name type="scientific">Eeniella nana</name>
    <name type="common">Yeast</name>
    <name type="synonym">Brettanomyces nanus</name>
    <dbReference type="NCBI Taxonomy" id="13502"/>
    <lineage>
        <taxon>Eukaryota</taxon>
        <taxon>Fungi</taxon>
        <taxon>Dikarya</taxon>
        <taxon>Ascomycota</taxon>
        <taxon>Saccharomycotina</taxon>
        <taxon>Pichiomycetes</taxon>
        <taxon>Pichiales</taxon>
        <taxon>Pichiaceae</taxon>
        <taxon>Brettanomyces</taxon>
    </lineage>
</organism>
<dbReference type="KEGG" id="bnn:FOA43_001591"/>
<dbReference type="Pfam" id="PF25409">
    <property type="entry name" value="PH_33"/>
    <property type="match status" value="1"/>
</dbReference>
<dbReference type="AlphaFoldDB" id="A0A875RYN6"/>
<dbReference type="InterPro" id="IPR058189">
    <property type="entry name" value="PH-like_ascomyc"/>
</dbReference>
<feature type="region of interest" description="Disordered" evidence="1">
    <location>
        <begin position="489"/>
        <end position="535"/>
    </location>
</feature>
<feature type="region of interest" description="Disordered" evidence="1">
    <location>
        <begin position="622"/>
        <end position="664"/>
    </location>
</feature>
<feature type="compositionally biased region" description="Basic and acidic residues" evidence="1">
    <location>
        <begin position="513"/>
        <end position="533"/>
    </location>
</feature>